<dbReference type="AlphaFoldDB" id="A0A8S3GYZ9"/>
<gene>
    <name evidence="2" type="ORF">SMN809_LOCUS66537</name>
</gene>
<dbReference type="Proteomes" id="UP000676336">
    <property type="component" value="Unassembled WGS sequence"/>
</dbReference>
<accession>A0A8S3GYZ9</accession>
<evidence type="ECO:0000313" key="2">
    <source>
        <dbReference type="EMBL" id="CAF5173267.1"/>
    </source>
</evidence>
<organism evidence="2 3">
    <name type="scientific">Rotaria magnacalcarata</name>
    <dbReference type="NCBI Taxonomy" id="392030"/>
    <lineage>
        <taxon>Eukaryota</taxon>
        <taxon>Metazoa</taxon>
        <taxon>Spiralia</taxon>
        <taxon>Gnathifera</taxon>
        <taxon>Rotifera</taxon>
        <taxon>Eurotatoria</taxon>
        <taxon>Bdelloidea</taxon>
        <taxon>Philodinida</taxon>
        <taxon>Philodinidae</taxon>
        <taxon>Rotaria</taxon>
    </lineage>
</organism>
<protein>
    <submittedName>
        <fullName evidence="2">Uncharacterized protein</fullName>
    </submittedName>
</protein>
<comment type="caution">
    <text evidence="2">The sequence shown here is derived from an EMBL/GenBank/DDBJ whole genome shotgun (WGS) entry which is preliminary data.</text>
</comment>
<feature type="non-terminal residue" evidence="2">
    <location>
        <position position="1"/>
    </location>
</feature>
<evidence type="ECO:0000256" key="1">
    <source>
        <dbReference type="SAM" id="MobiDB-lite"/>
    </source>
</evidence>
<feature type="compositionally biased region" description="Basic and acidic residues" evidence="1">
    <location>
        <begin position="124"/>
        <end position="134"/>
    </location>
</feature>
<evidence type="ECO:0000313" key="3">
    <source>
        <dbReference type="Proteomes" id="UP000676336"/>
    </source>
</evidence>
<sequence length="134" mass="13837">RFEYLSGNDTNILLASNERFVVDADLRQITIDGSGEPDATETTGTFQTTLTTDIIETSIFSGEHTLTSYITDATTSGTDPIITTPIIVTTGKGTDGPTIATGTDGPTMDTGTDGPTIATGTDGPTRDTGTDAPT</sequence>
<feature type="compositionally biased region" description="Low complexity" evidence="1">
    <location>
        <begin position="101"/>
        <end position="123"/>
    </location>
</feature>
<reference evidence="2" key="1">
    <citation type="submission" date="2021-02" db="EMBL/GenBank/DDBJ databases">
        <authorList>
            <person name="Nowell W R."/>
        </authorList>
    </citation>
    <scope>NUCLEOTIDE SEQUENCE</scope>
</reference>
<proteinExistence type="predicted"/>
<name>A0A8S3GYZ9_9BILA</name>
<feature type="non-terminal residue" evidence="2">
    <location>
        <position position="134"/>
    </location>
</feature>
<feature type="region of interest" description="Disordered" evidence="1">
    <location>
        <begin position="86"/>
        <end position="134"/>
    </location>
</feature>
<dbReference type="EMBL" id="CAJOBI010313559">
    <property type="protein sequence ID" value="CAF5173267.1"/>
    <property type="molecule type" value="Genomic_DNA"/>
</dbReference>